<feature type="region of interest" description="Disordered" evidence="1">
    <location>
        <begin position="593"/>
        <end position="616"/>
    </location>
</feature>
<dbReference type="GeneID" id="95984207"/>
<dbReference type="InterPro" id="IPR049207">
    <property type="entry name" value="DUF4246_N"/>
</dbReference>
<dbReference type="Proteomes" id="UP001565368">
    <property type="component" value="Unassembled WGS sequence"/>
</dbReference>
<gene>
    <name evidence="4" type="ORF">Q8F55_003164</name>
</gene>
<feature type="region of interest" description="Disordered" evidence="1">
    <location>
        <begin position="1"/>
        <end position="39"/>
    </location>
</feature>
<dbReference type="Pfam" id="PF21666">
    <property type="entry name" value="DUF4246_N"/>
    <property type="match status" value="1"/>
</dbReference>
<organism evidence="4 5">
    <name type="scientific">Vanrija albida</name>
    <dbReference type="NCBI Taxonomy" id="181172"/>
    <lineage>
        <taxon>Eukaryota</taxon>
        <taxon>Fungi</taxon>
        <taxon>Dikarya</taxon>
        <taxon>Basidiomycota</taxon>
        <taxon>Agaricomycotina</taxon>
        <taxon>Tremellomycetes</taxon>
        <taxon>Trichosporonales</taxon>
        <taxon>Trichosporonaceae</taxon>
        <taxon>Vanrija</taxon>
    </lineage>
</organism>
<protein>
    <submittedName>
        <fullName evidence="4">Uncharacterized protein</fullName>
    </submittedName>
</protein>
<dbReference type="PANTHER" id="PTHR33119:SF1">
    <property type="entry name" value="FE2OG DIOXYGENASE DOMAIN-CONTAINING PROTEIN"/>
    <property type="match status" value="1"/>
</dbReference>
<evidence type="ECO:0000256" key="1">
    <source>
        <dbReference type="SAM" id="MobiDB-lite"/>
    </source>
</evidence>
<name>A0ABR3QCC2_9TREE</name>
<accession>A0ABR3QCC2</accession>
<reference evidence="4 5" key="1">
    <citation type="submission" date="2023-08" db="EMBL/GenBank/DDBJ databases">
        <title>Annotated Genome Sequence of Vanrija albida AlHP1.</title>
        <authorList>
            <person name="Herzog R."/>
        </authorList>
    </citation>
    <scope>NUCLEOTIDE SEQUENCE [LARGE SCALE GENOMIC DNA]</scope>
    <source>
        <strain evidence="4 5">AlHP1</strain>
    </source>
</reference>
<evidence type="ECO:0000259" key="2">
    <source>
        <dbReference type="Pfam" id="PF14033"/>
    </source>
</evidence>
<dbReference type="InterPro" id="IPR025340">
    <property type="entry name" value="DUF4246"/>
</dbReference>
<sequence length="649" mass="73344">MFFVVAPDGTMEDSVPWRRSYPSPEATPQATSRADDRPGLDCSLKMFTDWRHRQSHFPMSIAADWRMDPPPTLRERAMLQFMANVTDQPGWETAVFDEDKVLQYSYYRHFLAVERSFDFTCSLEALRSAYAGAESYTTEVGFSDEMFHWCIWELGMKAQFSRANHGIVSMFDISAAVFKQTLPEAFRITVAEALAPLEHEASADKANHWQPLHNETNLKIVQPSLYALDFARTHVVRDRVVTLDNCFDSIGCGQPIGKQREQDTYMATINGMSARFQWLPTDVALDADGNSHLTGYINNIHPVKHADVYRMVEQLLDKALPLFAAAYDSVTTEHGVHASKFRKMGARFKTDFWRCTTPQLCASPRARVNRHPRSYGCKAANYLLEKDDATVWEQDDWFLKTHPLPQPEPLSDPANLEAFSSSRRPLPTRLPWVGRSLQIIVSVGNILLTPDKPEYTTGSFHVEGLLNERICASAIYYYDSDNITESRLGFQAPGLNTAIYQNDYSNPDRRHVDRPLARELYGVTTGDYGCGPSPWMKLGSVQTLPGRLVVFPNVYGHRVEPFELVDKTRPGYRKMIAIFLVDPGTPIISTANVPPQQSHWATREQRDPNSPEMLSGAIIGPETAKQRSDALLANRTGLATEQFGNEFQD</sequence>
<evidence type="ECO:0000313" key="4">
    <source>
        <dbReference type="EMBL" id="KAL1412157.1"/>
    </source>
</evidence>
<keyword evidence="5" id="KW-1185">Reference proteome</keyword>
<proteinExistence type="predicted"/>
<feature type="domain" description="DUF4246" evidence="3">
    <location>
        <begin position="38"/>
        <end position="101"/>
    </location>
</feature>
<dbReference type="PANTHER" id="PTHR33119">
    <property type="entry name" value="IFI3P"/>
    <property type="match status" value="1"/>
</dbReference>
<dbReference type="Pfam" id="PF14033">
    <property type="entry name" value="DUF4246"/>
    <property type="match status" value="1"/>
</dbReference>
<evidence type="ECO:0000313" key="5">
    <source>
        <dbReference type="Proteomes" id="UP001565368"/>
    </source>
</evidence>
<dbReference type="RefSeq" id="XP_069212101.1">
    <property type="nucleotide sequence ID" value="XM_069351715.1"/>
</dbReference>
<feature type="domain" description="DUF4246" evidence="2">
    <location>
        <begin position="144"/>
        <end position="603"/>
    </location>
</feature>
<dbReference type="InterPro" id="IPR049192">
    <property type="entry name" value="DUF4246_C"/>
</dbReference>
<evidence type="ECO:0000259" key="3">
    <source>
        <dbReference type="Pfam" id="PF21666"/>
    </source>
</evidence>
<comment type="caution">
    <text evidence="4">The sequence shown here is derived from an EMBL/GenBank/DDBJ whole genome shotgun (WGS) entry which is preliminary data.</text>
</comment>
<dbReference type="EMBL" id="JBBXJM010000002">
    <property type="protein sequence ID" value="KAL1412157.1"/>
    <property type="molecule type" value="Genomic_DNA"/>
</dbReference>